<evidence type="ECO:0000259" key="7">
    <source>
        <dbReference type="Pfam" id="PF02770"/>
    </source>
</evidence>
<feature type="domain" description="Acyl-CoA oxidase/dehydrogenase middle" evidence="7">
    <location>
        <begin position="183"/>
        <end position="282"/>
    </location>
</feature>
<feature type="domain" description="Acyl-CoA dehydrogenase/oxidase C-terminal" evidence="6">
    <location>
        <begin position="292"/>
        <end position="445"/>
    </location>
</feature>
<sequence>MAATTHTVTNQAPPLVGHDVYGTDRALREGVERHLSAAAPELLGEVREELHELGRAAGSAQAQRWGALANENPPKLRTHDRYGNRIDEVEFHPAWHRLLGHAVGAGLTDAWGRPAGHLRRAAGFFVWSQAEAGHGCPVSMTHAAVPALRADPELAAEWEPLLTSHVYEEGLRPAGLKAGVLFGMAMTEKQGGSDVRANTTAAKPLDAAGEYLLTGHKWFCSAPMSDGFLVLAQASSSGRDGLTCFLVPRVLPDGTRNVFAIQRLKDKLGNRSNASAEVEFDGTWARRVGEEGRGVRTIMGMVAATRLDCVLGAAALMRQALTQAVHHAEHRSAFGARLIEKPLMRNVLADLALESEAATTLGLRLAAAYDAGTEQERAFLRIAVPAAKYWVTKRCTPMVAEALECLGGNGYVEESGLPRLLRESPLNSIWEGSGNVQALDVLRALQREPMALNAFLQEVGQARGADHRLDSAIKGLLTELADLEGIEARARRVVERIALVLQGSLLVRWAPPEVADAFCASRLGGDWGAAFGTLPHSLHLGALVERARIAG</sequence>
<dbReference type="PROSITE" id="PS00073">
    <property type="entry name" value="ACYL_COA_DH_2"/>
    <property type="match status" value="1"/>
</dbReference>
<dbReference type="InterPro" id="IPR009075">
    <property type="entry name" value="AcylCo_DH/oxidase_C"/>
</dbReference>
<dbReference type="InterPro" id="IPR036250">
    <property type="entry name" value="AcylCo_DH-like_C"/>
</dbReference>
<evidence type="ECO:0000256" key="4">
    <source>
        <dbReference type="ARBA" id="ARBA00022827"/>
    </source>
</evidence>
<comment type="caution">
    <text evidence="9">The sequence shown here is derived from an EMBL/GenBank/DDBJ whole genome shotgun (WGS) entry which is preliminary data.</text>
</comment>
<evidence type="ECO:0000256" key="2">
    <source>
        <dbReference type="ARBA" id="ARBA00009347"/>
    </source>
</evidence>
<dbReference type="Pfam" id="PF02770">
    <property type="entry name" value="Acyl-CoA_dh_M"/>
    <property type="match status" value="1"/>
</dbReference>
<dbReference type="PANTHER" id="PTHR42707">
    <property type="entry name" value="ACYL-COA DEHYDROGENASE"/>
    <property type="match status" value="1"/>
</dbReference>
<accession>A0ABS8E293</accession>
<dbReference type="Gene3D" id="1.20.140.10">
    <property type="entry name" value="Butyryl-CoA Dehydrogenase, subunit A, domain 3"/>
    <property type="match status" value="1"/>
</dbReference>
<dbReference type="RefSeq" id="WP_229335919.1">
    <property type="nucleotide sequence ID" value="NZ_JAINUL010000001.1"/>
</dbReference>
<name>A0ABS8E293_9ACTN</name>
<evidence type="ECO:0000313" key="9">
    <source>
        <dbReference type="EMBL" id="MCC0095255.1"/>
    </source>
</evidence>
<dbReference type="InterPro" id="IPR006089">
    <property type="entry name" value="Acyl-CoA_DH_CS"/>
</dbReference>
<keyword evidence="4 5" id="KW-0274">FAD</keyword>
<keyword evidence="3 5" id="KW-0285">Flavoprotein</keyword>
<feature type="domain" description="Adaptive response protein AidB N-terminal" evidence="8">
    <location>
        <begin position="10"/>
        <end position="168"/>
    </location>
</feature>
<gene>
    <name evidence="9" type="ORF">K7B10_10755</name>
</gene>
<dbReference type="Pfam" id="PF00441">
    <property type="entry name" value="Acyl-CoA_dh_1"/>
    <property type="match status" value="1"/>
</dbReference>
<dbReference type="InterPro" id="IPR006091">
    <property type="entry name" value="Acyl-CoA_Oxase/DH_mid-dom"/>
</dbReference>
<dbReference type="InterPro" id="IPR009100">
    <property type="entry name" value="AcylCoA_DH/oxidase_NM_dom_sf"/>
</dbReference>
<protein>
    <submittedName>
        <fullName evidence="9">Acyl-CoA dehydrogenase family protein</fullName>
    </submittedName>
</protein>
<dbReference type="SUPFAM" id="SSF56645">
    <property type="entry name" value="Acyl-CoA dehydrogenase NM domain-like"/>
    <property type="match status" value="1"/>
</dbReference>
<keyword evidence="10" id="KW-1185">Reference proteome</keyword>
<dbReference type="Gene3D" id="2.40.110.20">
    <property type="match status" value="1"/>
</dbReference>
<evidence type="ECO:0000256" key="1">
    <source>
        <dbReference type="ARBA" id="ARBA00001974"/>
    </source>
</evidence>
<dbReference type="EMBL" id="JAINUL010000001">
    <property type="protein sequence ID" value="MCC0095255.1"/>
    <property type="molecule type" value="Genomic_DNA"/>
</dbReference>
<proteinExistence type="inferred from homology"/>
<dbReference type="Proteomes" id="UP001520654">
    <property type="component" value="Unassembled WGS sequence"/>
</dbReference>
<dbReference type="PANTHER" id="PTHR42707:SF3">
    <property type="entry name" value="ACYL-COA DEHYDROGENASE AIDB-RELATED"/>
    <property type="match status" value="1"/>
</dbReference>
<organism evidence="9 10">
    <name type="scientific">Streptomyces flavotricini</name>
    <dbReference type="NCBI Taxonomy" id="66888"/>
    <lineage>
        <taxon>Bacteria</taxon>
        <taxon>Bacillati</taxon>
        <taxon>Actinomycetota</taxon>
        <taxon>Actinomycetes</taxon>
        <taxon>Kitasatosporales</taxon>
        <taxon>Streptomycetaceae</taxon>
        <taxon>Streptomyces</taxon>
    </lineage>
</organism>
<dbReference type="InterPro" id="IPR041504">
    <property type="entry name" value="AidB_N"/>
</dbReference>
<comment type="similarity">
    <text evidence="2 5">Belongs to the acyl-CoA dehydrogenase family.</text>
</comment>
<dbReference type="SUPFAM" id="SSF47203">
    <property type="entry name" value="Acyl-CoA dehydrogenase C-terminal domain-like"/>
    <property type="match status" value="1"/>
</dbReference>
<evidence type="ECO:0000259" key="8">
    <source>
        <dbReference type="Pfam" id="PF18158"/>
    </source>
</evidence>
<reference evidence="9 10" key="1">
    <citation type="submission" date="2021-08" db="EMBL/GenBank/DDBJ databases">
        <title>Genomic Architecture of Streptomyces flavotricini NGL1 and Streptomyces erythrochromogenes HMS4 With Differential Plant Beneficial attributes and laccase production capabilities.</title>
        <authorList>
            <person name="Salwan R."/>
            <person name="Kaur R."/>
            <person name="Sharma V."/>
        </authorList>
    </citation>
    <scope>NUCLEOTIDE SEQUENCE [LARGE SCALE GENOMIC DNA]</scope>
    <source>
        <strain evidence="9 10">NGL1</strain>
    </source>
</reference>
<evidence type="ECO:0000259" key="6">
    <source>
        <dbReference type="Pfam" id="PF00441"/>
    </source>
</evidence>
<keyword evidence="5" id="KW-0560">Oxidoreductase</keyword>
<comment type="cofactor">
    <cofactor evidence="1 5">
        <name>FAD</name>
        <dbReference type="ChEBI" id="CHEBI:57692"/>
    </cofactor>
</comment>
<evidence type="ECO:0000256" key="5">
    <source>
        <dbReference type="RuleBase" id="RU362125"/>
    </source>
</evidence>
<dbReference type="Gene3D" id="6.10.250.600">
    <property type="match status" value="1"/>
</dbReference>
<dbReference type="InterPro" id="IPR052904">
    <property type="entry name" value="Acyl-CoA_dehydrogenase-like"/>
</dbReference>
<dbReference type="Pfam" id="PF18158">
    <property type="entry name" value="AidB_N"/>
    <property type="match status" value="1"/>
</dbReference>
<evidence type="ECO:0000256" key="3">
    <source>
        <dbReference type="ARBA" id="ARBA00022630"/>
    </source>
</evidence>
<evidence type="ECO:0000313" key="10">
    <source>
        <dbReference type="Proteomes" id="UP001520654"/>
    </source>
</evidence>